<feature type="transmembrane region" description="Helical" evidence="11">
    <location>
        <begin position="157"/>
        <end position="175"/>
    </location>
</feature>
<dbReference type="Pfam" id="PF00173">
    <property type="entry name" value="Cyt-b5"/>
    <property type="match status" value="1"/>
</dbReference>
<keyword evidence="14" id="KW-1185">Reference proteome</keyword>
<evidence type="ECO:0000256" key="4">
    <source>
        <dbReference type="ARBA" id="ARBA00022692"/>
    </source>
</evidence>
<dbReference type="GO" id="GO:0005789">
    <property type="term" value="C:endoplasmic reticulum membrane"/>
    <property type="evidence" value="ECO:0007669"/>
    <property type="project" value="TreeGrafter"/>
</dbReference>
<feature type="domain" description="Cytochrome b5 heme-binding" evidence="12">
    <location>
        <begin position="308"/>
        <end position="388"/>
    </location>
</feature>
<dbReference type="eggNOG" id="KOG1600">
    <property type="taxonomic scope" value="Eukaryota"/>
</dbReference>
<feature type="transmembrane region" description="Helical" evidence="11">
    <location>
        <begin position="16"/>
        <end position="36"/>
    </location>
</feature>
<evidence type="ECO:0000256" key="9">
    <source>
        <dbReference type="ARBA" id="ARBA00023136"/>
    </source>
</evidence>
<keyword evidence="7" id="KW-0560">Oxidoreductase</keyword>
<proteinExistence type="inferred from homology"/>
<dbReference type="Gene3D" id="3.10.120.10">
    <property type="entry name" value="Cytochrome b5-like heme/steroid binding domain"/>
    <property type="match status" value="1"/>
</dbReference>
<protein>
    <recommendedName>
        <fullName evidence="12">Cytochrome b5 heme-binding domain-containing protein</fullName>
    </recommendedName>
</protein>
<dbReference type="GO" id="GO:0004768">
    <property type="term" value="F:stearoyl-CoA 9-desaturase activity"/>
    <property type="evidence" value="ECO:0007669"/>
    <property type="project" value="InterPro"/>
</dbReference>
<dbReference type="InterPro" id="IPR009160">
    <property type="entry name" value="Acyl-CoA_deSatase_haem/ster-bd"/>
</dbReference>
<evidence type="ECO:0000256" key="7">
    <source>
        <dbReference type="ARBA" id="ARBA00023002"/>
    </source>
</evidence>
<dbReference type="RefSeq" id="XP_014158265.1">
    <property type="nucleotide sequence ID" value="XM_014302790.1"/>
</dbReference>
<evidence type="ECO:0000256" key="6">
    <source>
        <dbReference type="ARBA" id="ARBA00022989"/>
    </source>
</evidence>
<evidence type="ECO:0000256" key="2">
    <source>
        <dbReference type="ARBA" id="ARBA00009295"/>
    </source>
</evidence>
<dbReference type="PANTHER" id="PTHR11351:SF31">
    <property type="entry name" value="DESATURASE 1, ISOFORM A-RELATED"/>
    <property type="match status" value="1"/>
</dbReference>
<reference evidence="13 14" key="1">
    <citation type="submission" date="2011-02" db="EMBL/GenBank/DDBJ databases">
        <title>The Genome Sequence of Sphaeroforma arctica JP610.</title>
        <authorList>
            <consortium name="The Broad Institute Genome Sequencing Platform"/>
            <person name="Russ C."/>
            <person name="Cuomo C."/>
            <person name="Young S.K."/>
            <person name="Zeng Q."/>
            <person name="Gargeya S."/>
            <person name="Alvarado L."/>
            <person name="Berlin A."/>
            <person name="Chapman S.B."/>
            <person name="Chen Z."/>
            <person name="Freedman E."/>
            <person name="Gellesch M."/>
            <person name="Goldberg J."/>
            <person name="Griggs A."/>
            <person name="Gujja S."/>
            <person name="Heilman E."/>
            <person name="Heiman D."/>
            <person name="Howarth C."/>
            <person name="Mehta T."/>
            <person name="Neiman D."/>
            <person name="Pearson M."/>
            <person name="Roberts A."/>
            <person name="Saif S."/>
            <person name="Shea T."/>
            <person name="Shenoy N."/>
            <person name="Sisk P."/>
            <person name="Stolte C."/>
            <person name="Sykes S."/>
            <person name="White J."/>
            <person name="Yandava C."/>
            <person name="Burger G."/>
            <person name="Gray M.W."/>
            <person name="Holland P.W.H."/>
            <person name="King N."/>
            <person name="Lang F.B.F."/>
            <person name="Roger A.J."/>
            <person name="Ruiz-Trillo I."/>
            <person name="Haas B."/>
            <person name="Nusbaum C."/>
            <person name="Birren B."/>
        </authorList>
    </citation>
    <scope>NUCLEOTIDE SEQUENCE [LARGE SCALE GENOMIC DNA]</scope>
    <source>
        <strain evidence="13 14">JP610</strain>
    </source>
</reference>
<dbReference type="PROSITE" id="PS50255">
    <property type="entry name" value="CYTOCHROME_B5_2"/>
    <property type="match status" value="1"/>
</dbReference>
<evidence type="ECO:0000313" key="14">
    <source>
        <dbReference type="Proteomes" id="UP000054560"/>
    </source>
</evidence>
<accession>A0A0L0G7Z4</accession>
<dbReference type="SUPFAM" id="SSF55856">
    <property type="entry name" value="Cytochrome b5-like heme/steroid binding domain"/>
    <property type="match status" value="1"/>
</dbReference>
<evidence type="ECO:0000313" key="13">
    <source>
        <dbReference type="EMBL" id="KNC84363.1"/>
    </source>
</evidence>
<dbReference type="GO" id="GO:0006636">
    <property type="term" value="P:unsaturated fatty acid biosynthetic process"/>
    <property type="evidence" value="ECO:0007669"/>
    <property type="project" value="InterPro"/>
</dbReference>
<evidence type="ECO:0000256" key="5">
    <source>
        <dbReference type="ARBA" id="ARBA00022832"/>
    </source>
</evidence>
<dbReference type="STRING" id="667725.A0A0L0G7Z4"/>
<keyword evidence="4 11" id="KW-0812">Transmembrane</keyword>
<evidence type="ECO:0000256" key="10">
    <source>
        <dbReference type="ARBA" id="ARBA00023160"/>
    </source>
</evidence>
<dbReference type="PIRSF" id="PIRSF000345">
    <property type="entry name" value="OLE1"/>
    <property type="match status" value="1"/>
</dbReference>
<sequence>MSGSTAPTAPNSPINWFPLVFISSFHIAFLYGAIYYPVNRTGVISCLVMYLLTGLAVTVGYHRLWSHRSYSAIAPWRLWWAFWGAGSLQGSVLWWSKLHRLHHSFPDTPADPYGPMYGFWYSHCGWLLRSPNRKQYLDKINVNDLKADWVVALQHKFYIPLNFSVAFFVPLLVWRNDPVQAFVYGGLFARILTWHSTWFVNSLAHWLGSDEYSNETSAKDHFLTALLTFGEGNHGFHHAFSFSYQNGLKWFHYDPTKSIILIASYFGITYNLKHPTDNEIQKARYQVKERKIIGMKQSIVWPDPASFKNIIALKDYEKAKEAGNIWVTMNGLVYDISSFVSQHPGGEKILAAMGSKKPEYIEHQFSFKHTHSKAARNMLDMMIIGRLEGEDSDKPLVTDAERSLGGPTVTAA</sequence>
<organism evidence="13 14">
    <name type="scientific">Sphaeroforma arctica JP610</name>
    <dbReference type="NCBI Taxonomy" id="667725"/>
    <lineage>
        <taxon>Eukaryota</taxon>
        <taxon>Ichthyosporea</taxon>
        <taxon>Ichthyophonida</taxon>
        <taxon>Sphaeroforma</taxon>
    </lineage>
</organism>
<dbReference type="InterPro" id="IPR015876">
    <property type="entry name" value="Acyl-CoA_DS"/>
</dbReference>
<evidence type="ECO:0000256" key="11">
    <source>
        <dbReference type="SAM" id="Phobius"/>
    </source>
</evidence>
<dbReference type="GeneID" id="25903912"/>
<dbReference type="AlphaFoldDB" id="A0A0L0G7Z4"/>
<dbReference type="CDD" id="cd03505">
    <property type="entry name" value="Delta9-FADS-like"/>
    <property type="match status" value="1"/>
</dbReference>
<name>A0A0L0G7Z4_9EUKA</name>
<comment type="similarity">
    <text evidence="2">Belongs to the fatty acid desaturase type 1 family.</text>
</comment>
<dbReference type="SMART" id="SM01117">
    <property type="entry name" value="Cyt-b5"/>
    <property type="match status" value="1"/>
</dbReference>
<feature type="transmembrane region" description="Helical" evidence="11">
    <location>
        <begin position="76"/>
        <end position="95"/>
    </location>
</feature>
<gene>
    <name evidence="13" type="ORF">SARC_03408</name>
</gene>
<keyword evidence="9 11" id="KW-0472">Membrane</keyword>
<dbReference type="OrthoDB" id="10260134at2759"/>
<dbReference type="Proteomes" id="UP000054560">
    <property type="component" value="Unassembled WGS sequence"/>
</dbReference>
<evidence type="ECO:0000256" key="1">
    <source>
        <dbReference type="ARBA" id="ARBA00004141"/>
    </source>
</evidence>
<comment type="subcellular location">
    <subcellularLocation>
        <location evidence="1">Membrane</location>
        <topology evidence="1">Multi-pass membrane protein</topology>
    </subcellularLocation>
</comment>
<dbReference type="PANTHER" id="PTHR11351">
    <property type="entry name" value="ACYL-COA DESATURASE"/>
    <property type="match status" value="1"/>
</dbReference>
<evidence type="ECO:0000259" key="12">
    <source>
        <dbReference type="PROSITE" id="PS50255"/>
    </source>
</evidence>
<dbReference type="InterPro" id="IPR001199">
    <property type="entry name" value="Cyt_B5-like_heme/steroid-bd"/>
</dbReference>
<dbReference type="GO" id="GO:0005506">
    <property type="term" value="F:iron ion binding"/>
    <property type="evidence" value="ECO:0007669"/>
    <property type="project" value="TreeGrafter"/>
</dbReference>
<evidence type="ECO:0000256" key="8">
    <source>
        <dbReference type="ARBA" id="ARBA00023098"/>
    </source>
</evidence>
<keyword evidence="5" id="KW-0276">Fatty acid metabolism</keyword>
<keyword evidence="8" id="KW-0443">Lipid metabolism</keyword>
<keyword evidence="3" id="KW-0444">Lipid biosynthesis</keyword>
<dbReference type="EMBL" id="KQ241769">
    <property type="protein sequence ID" value="KNC84363.1"/>
    <property type="molecule type" value="Genomic_DNA"/>
</dbReference>
<evidence type="ECO:0000256" key="3">
    <source>
        <dbReference type="ARBA" id="ARBA00022516"/>
    </source>
</evidence>
<keyword evidence="10" id="KW-0275">Fatty acid biosynthesis</keyword>
<keyword evidence="6 11" id="KW-1133">Transmembrane helix</keyword>
<dbReference type="PRINTS" id="PR00075">
    <property type="entry name" value="FACDDSATRASE"/>
</dbReference>
<feature type="transmembrane region" description="Helical" evidence="11">
    <location>
        <begin position="43"/>
        <end position="64"/>
    </location>
</feature>
<dbReference type="InterPro" id="IPR036400">
    <property type="entry name" value="Cyt_B5-like_heme/steroid_sf"/>
</dbReference>